<dbReference type="EMBL" id="CP019082">
    <property type="protein sequence ID" value="APW60492.1"/>
    <property type="molecule type" value="Genomic_DNA"/>
</dbReference>
<dbReference type="Proteomes" id="UP000186309">
    <property type="component" value="Chromosome"/>
</dbReference>
<evidence type="ECO:0000313" key="1">
    <source>
        <dbReference type="EMBL" id="APW60492.1"/>
    </source>
</evidence>
<dbReference type="RefSeq" id="WP_076345176.1">
    <property type="nucleotide sequence ID" value="NZ_CP019082.1"/>
</dbReference>
<name>A0A1U7CNH9_9BACT</name>
<protein>
    <submittedName>
        <fullName evidence="1">Uncharacterized protein</fullName>
    </submittedName>
</protein>
<dbReference type="AlphaFoldDB" id="A0A1U7CNH9"/>
<keyword evidence="2" id="KW-1185">Reference proteome</keyword>
<proteinExistence type="predicted"/>
<sequence length="118" mass="12665">MRPIGISPAQGKRIVKAVRGIERSYNPDQRQRTPVALWNPGVVRAVVTTAIPTGTFSTPSTSGAAQIYHKDASGVWAASGDPVVVNNQYVLTASVAVSKSCHLSWCDGDWWLIAMDCP</sequence>
<dbReference type="KEGG" id="pbor:BSF38_01962"/>
<reference evidence="2" key="1">
    <citation type="submission" date="2016-12" db="EMBL/GenBank/DDBJ databases">
        <title>Comparative genomics of four Isosphaeraceae planctomycetes: a common pool of plasmids and glycoside hydrolase genes.</title>
        <authorList>
            <person name="Ivanova A."/>
        </authorList>
    </citation>
    <scope>NUCLEOTIDE SEQUENCE [LARGE SCALE GENOMIC DNA]</scope>
    <source>
        <strain evidence="2">PX4</strain>
    </source>
</reference>
<organism evidence="1 2">
    <name type="scientific">Paludisphaera borealis</name>
    <dbReference type="NCBI Taxonomy" id="1387353"/>
    <lineage>
        <taxon>Bacteria</taxon>
        <taxon>Pseudomonadati</taxon>
        <taxon>Planctomycetota</taxon>
        <taxon>Planctomycetia</taxon>
        <taxon>Isosphaerales</taxon>
        <taxon>Isosphaeraceae</taxon>
        <taxon>Paludisphaera</taxon>
    </lineage>
</organism>
<evidence type="ECO:0000313" key="2">
    <source>
        <dbReference type="Proteomes" id="UP000186309"/>
    </source>
</evidence>
<dbReference type="STRING" id="1387353.BSF38_01962"/>
<gene>
    <name evidence="1" type="ORF">BSF38_01962</name>
</gene>
<accession>A0A1U7CNH9</accession>